<dbReference type="Proteomes" id="UP001472866">
    <property type="component" value="Chromosome 02"/>
</dbReference>
<dbReference type="GO" id="GO:0071108">
    <property type="term" value="P:protein K48-linked deubiquitination"/>
    <property type="evidence" value="ECO:0007669"/>
    <property type="project" value="TreeGrafter"/>
</dbReference>
<dbReference type="GO" id="GO:1990380">
    <property type="term" value="F:K48-linked deubiquitinase activity"/>
    <property type="evidence" value="ECO:0007669"/>
    <property type="project" value="InterPro"/>
</dbReference>
<protein>
    <submittedName>
        <fullName evidence="3">MINDY deubiquitinase</fullName>
    </submittedName>
</protein>
<dbReference type="AlphaFoldDB" id="A0AAX4P2L6"/>
<dbReference type="PANTHER" id="PTHR18063">
    <property type="entry name" value="NF-E2 INDUCIBLE PROTEIN"/>
    <property type="match status" value="1"/>
</dbReference>
<proteinExistence type="predicted"/>
<feature type="compositionally biased region" description="Gly residues" evidence="1">
    <location>
        <begin position="439"/>
        <end position="448"/>
    </location>
</feature>
<dbReference type="EMBL" id="CP151502">
    <property type="protein sequence ID" value="WZN59975.1"/>
    <property type="molecule type" value="Genomic_DNA"/>
</dbReference>
<dbReference type="InterPro" id="IPR007518">
    <property type="entry name" value="MINDY"/>
</dbReference>
<organism evidence="3 4">
    <name type="scientific">Chloropicon roscoffensis</name>
    <dbReference type="NCBI Taxonomy" id="1461544"/>
    <lineage>
        <taxon>Eukaryota</taxon>
        <taxon>Viridiplantae</taxon>
        <taxon>Chlorophyta</taxon>
        <taxon>Chloropicophyceae</taxon>
        <taxon>Chloropicales</taxon>
        <taxon>Chloropicaceae</taxon>
        <taxon>Chloropicon</taxon>
    </lineage>
</organism>
<feature type="region of interest" description="Disordered" evidence="1">
    <location>
        <begin position="412"/>
        <end position="460"/>
    </location>
</feature>
<feature type="compositionally biased region" description="Basic and acidic residues" evidence="1">
    <location>
        <begin position="416"/>
        <end position="435"/>
    </location>
</feature>
<gene>
    <name evidence="3" type="ORF">HKI87_02g15030</name>
</gene>
<feature type="region of interest" description="Disordered" evidence="1">
    <location>
        <begin position="217"/>
        <end position="239"/>
    </location>
</feature>
<evidence type="ECO:0000313" key="4">
    <source>
        <dbReference type="Proteomes" id="UP001472866"/>
    </source>
</evidence>
<dbReference type="InterPro" id="IPR033979">
    <property type="entry name" value="MINDY_domain"/>
</dbReference>
<name>A0AAX4P2L6_9CHLO</name>
<evidence type="ECO:0000256" key="1">
    <source>
        <dbReference type="SAM" id="MobiDB-lite"/>
    </source>
</evidence>
<reference evidence="3 4" key="1">
    <citation type="submission" date="2024-03" db="EMBL/GenBank/DDBJ databases">
        <title>Complete genome sequence of the green alga Chloropicon roscoffensis RCC1871.</title>
        <authorList>
            <person name="Lemieux C."/>
            <person name="Pombert J.-F."/>
            <person name="Otis C."/>
            <person name="Turmel M."/>
        </authorList>
    </citation>
    <scope>NUCLEOTIDE SEQUENCE [LARGE SCALE GENOMIC DNA]</scope>
    <source>
        <strain evidence="3 4">RCC1871</strain>
    </source>
</reference>
<feature type="domain" description="MINDY deubiquitinase" evidence="2">
    <location>
        <begin position="22"/>
        <end position="374"/>
    </location>
</feature>
<dbReference type="GO" id="GO:0016807">
    <property type="term" value="F:cysteine-type carboxypeptidase activity"/>
    <property type="evidence" value="ECO:0007669"/>
    <property type="project" value="TreeGrafter"/>
</dbReference>
<accession>A0AAX4P2L6</accession>
<dbReference type="GO" id="GO:0071944">
    <property type="term" value="C:cell periphery"/>
    <property type="evidence" value="ECO:0007669"/>
    <property type="project" value="TreeGrafter"/>
</dbReference>
<keyword evidence="4" id="KW-1185">Reference proteome</keyword>
<evidence type="ECO:0000313" key="3">
    <source>
        <dbReference type="EMBL" id="WZN59975.1"/>
    </source>
</evidence>
<dbReference type="Pfam" id="PF04424">
    <property type="entry name" value="MINDY_DUB"/>
    <property type="match status" value="1"/>
</dbReference>
<sequence length="460" mass="51336">MADGGVASSSGHDGAPLASEELFELKTIPFFGRSVSIILQNANGPCPLLAIANTLLLRNTVKLPERCLETRTVHIQQLLSVVAEHMLDANKETRLGGSVGVQGEEPLVATSPRTASELQLRTETIRQNISDAISILPKLLTGVDVNPRFSHCRAFEFTDEVAIFDLLDISLYHGWLYSPETEHAKCVSTLSYNQLVEKVIRWDVGEGRRRQKRQELQRAVEDSENQKQRYAAPMGPSEEDLSVQLSLSVLPRGEEVVVSLRVQQACQGKKDRVAEIMEELDGLKEDESFAYECRVIQDFLEATSSQLTAVGLVALQEEMKEREIGVFFRNNHFSTLFKFQGKIFLLVSDSGYADVQECAWETLSDVSGNTTFVAGFTEDTGETAKLLVHQLQEEGDYALALQMQQAEQLEQEQLEAQERRRREEEQRRREIEIEQARGVVGGRGGGRSSSGKAKDKCSLM</sequence>
<dbReference type="GO" id="GO:0005829">
    <property type="term" value="C:cytosol"/>
    <property type="evidence" value="ECO:0007669"/>
    <property type="project" value="TreeGrafter"/>
</dbReference>
<evidence type="ECO:0000259" key="2">
    <source>
        <dbReference type="Pfam" id="PF04424"/>
    </source>
</evidence>
<dbReference type="GO" id="GO:0004843">
    <property type="term" value="F:cysteine-type deubiquitinase activity"/>
    <property type="evidence" value="ECO:0007669"/>
    <property type="project" value="InterPro"/>
</dbReference>
<dbReference type="PANTHER" id="PTHR18063:SF6">
    <property type="entry name" value="UBIQUITIN CARBOXYL-TERMINAL HYDROLASE"/>
    <property type="match status" value="1"/>
</dbReference>
<feature type="compositionally biased region" description="Basic and acidic residues" evidence="1">
    <location>
        <begin position="217"/>
        <end position="227"/>
    </location>
</feature>